<name>A0A5E4D5T7_MARMO</name>
<proteinExistence type="predicted"/>
<comment type="caution">
    <text evidence="1">The sequence shown here is derived from an EMBL/GenBank/DDBJ whole genome shotgun (WGS) entry which is preliminary data.</text>
</comment>
<organism evidence="1 2">
    <name type="scientific">Marmota monax</name>
    <name type="common">Woodchuck</name>
    <dbReference type="NCBI Taxonomy" id="9995"/>
    <lineage>
        <taxon>Eukaryota</taxon>
        <taxon>Metazoa</taxon>
        <taxon>Chordata</taxon>
        <taxon>Craniata</taxon>
        <taxon>Vertebrata</taxon>
        <taxon>Euteleostomi</taxon>
        <taxon>Mammalia</taxon>
        <taxon>Eutheria</taxon>
        <taxon>Euarchontoglires</taxon>
        <taxon>Glires</taxon>
        <taxon>Rodentia</taxon>
        <taxon>Sciuromorpha</taxon>
        <taxon>Sciuridae</taxon>
        <taxon>Xerinae</taxon>
        <taxon>Marmotini</taxon>
        <taxon>Marmota</taxon>
    </lineage>
</organism>
<dbReference type="Proteomes" id="UP000335636">
    <property type="component" value="Unassembled WGS sequence"/>
</dbReference>
<feature type="non-terminal residue" evidence="1">
    <location>
        <position position="1"/>
    </location>
</feature>
<protein>
    <submittedName>
        <fullName evidence="1">Uncharacterized protein</fullName>
    </submittedName>
</protein>
<evidence type="ECO:0000313" key="1">
    <source>
        <dbReference type="EMBL" id="VTJ89378.1"/>
    </source>
</evidence>
<dbReference type="EMBL" id="CABDUW010003530">
    <property type="protein sequence ID" value="VTJ89378.1"/>
    <property type="molecule type" value="Genomic_DNA"/>
</dbReference>
<evidence type="ECO:0000313" key="2">
    <source>
        <dbReference type="Proteomes" id="UP000335636"/>
    </source>
</evidence>
<reference evidence="1" key="1">
    <citation type="submission" date="2019-04" db="EMBL/GenBank/DDBJ databases">
        <authorList>
            <person name="Alioto T."/>
            <person name="Alioto T."/>
        </authorList>
    </citation>
    <scope>NUCLEOTIDE SEQUENCE [LARGE SCALE GENOMIC DNA]</scope>
</reference>
<accession>A0A5E4D5T7</accession>
<gene>
    <name evidence="1" type="ORF">MONAX_5E025554</name>
</gene>
<sequence>NSKQEAGETASDGLHSLFIKEVKVSRPEVKSLETLEEEFSEWKDKGIPTFEVTGENSETQEDDIFYMRAEEEEGTCAIEEEGQEALQVTFDTSGEEEWWECE</sequence>
<keyword evidence="2" id="KW-1185">Reference proteome</keyword>
<dbReference type="AlphaFoldDB" id="A0A5E4D5T7"/>